<dbReference type="AlphaFoldDB" id="A0A4Y1R0F2"/>
<gene>
    <name evidence="1" type="ORF">Prudu_006761</name>
</gene>
<proteinExistence type="predicted"/>
<accession>A0A4Y1R0F2</accession>
<organism evidence="1">
    <name type="scientific">Prunus dulcis</name>
    <name type="common">Almond</name>
    <name type="synonym">Amygdalus dulcis</name>
    <dbReference type="NCBI Taxonomy" id="3755"/>
    <lineage>
        <taxon>Eukaryota</taxon>
        <taxon>Viridiplantae</taxon>
        <taxon>Streptophyta</taxon>
        <taxon>Embryophyta</taxon>
        <taxon>Tracheophyta</taxon>
        <taxon>Spermatophyta</taxon>
        <taxon>Magnoliopsida</taxon>
        <taxon>eudicotyledons</taxon>
        <taxon>Gunneridae</taxon>
        <taxon>Pentapetalae</taxon>
        <taxon>rosids</taxon>
        <taxon>fabids</taxon>
        <taxon>Rosales</taxon>
        <taxon>Rosaceae</taxon>
        <taxon>Amygdaloideae</taxon>
        <taxon>Amygdaleae</taxon>
        <taxon>Prunus</taxon>
    </lineage>
</organism>
<evidence type="ECO:0000313" key="1">
    <source>
        <dbReference type="EMBL" id="BBG97581.1"/>
    </source>
</evidence>
<dbReference type="EMBL" id="AP019298">
    <property type="protein sequence ID" value="BBG97581.1"/>
    <property type="molecule type" value="Genomic_DNA"/>
</dbReference>
<protein>
    <submittedName>
        <fullName evidence="1">Uncharacterized protein</fullName>
    </submittedName>
</protein>
<name>A0A4Y1R0F2_PRUDU</name>
<sequence length="79" mass="9029">MQFHSLWPGHHCNIKSSPRACKSVNGELSLLDLVDEHYATEECRCGIHLLGVDPFKQEGFLQIPHGLWENPVDSYRLDL</sequence>
<reference evidence="1" key="1">
    <citation type="journal article" date="2019" name="Science">
        <title>Mutation of a bHLH transcription factor allowed almond domestication.</title>
        <authorList>
            <person name="Sanchez-Perez R."/>
            <person name="Pavan S."/>
            <person name="Mazzeo R."/>
            <person name="Moldovan C."/>
            <person name="Aiese Cigliano R."/>
            <person name="Del Cueto J."/>
            <person name="Ricciardi F."/>
            <person name="Lotti C."/>
            <person name="Ricciardi L."/>
            <person name="Dicenta F."/>
            <person name="Lopez-Marques R.L."/>
            <person name="Lindberg Moller B."/>
        </authorList>
    </citation>
    <scope>NUCLEOTIDE SEQUENCE</scope>
</reference>